<dbReference type="RefSeq" id="WP_250858100.1">
    <property type="nucleotide sequence ID" value="NZ_JAGSOJ010000001.1"/>
</dbReference>
<evidence type="ECO:0000256" key="1">
    <source>
        <dbReference type="ARBA" id="ARBA00022475"/>
    </source>
</evidence>
<dbReference type="Proteomes" id="UP001056429">
    <property type="component" value="Unassembled WGS sequence"/>
</dbReference>
<sequence>MTLIFELATLFLITAFTNVLGTLKTLLISKKIMNPVYLVVFVDAMIFATIVSKVTSSVGIHYTLAFALGKSMGVFIGGKVDDKLALGIIEIDLFLSNKDKMIAVSESLRTVGYTVNNYPVRGNHGDRRYKIEVVIKKKEFKIFENILEKYDIYDPTMKIKNVSKIHGKITPTNVIPAQKTFFKRKRRLSA</sequence>
<organism evidence="7 8">
    <name type="scientific">Oceanirhabdus seepicola</name>
    <dbReference type="NCBI Taxonomy" id="2828781"/>
    <lineage>
        <taxon>Bacteria</taxon>
        <taxon>Bacillati</taxon>
        <taxon>Bacillota</taxon>
        <taxon>Clostridia</taxon>
        <taxon>Eubacteriales</taxon>
        <taxon>Clostridiaceae</taxon>
        <taxon>Oceanirhabdus</taxon>
    </lineage>
</organism>
<dbReference type="EMBL" id="JAGSOJ010000001">
    <property type="protein sequence ID" value="MCM1989177.1"/>
    <property type="molecule type" value="Genomic_DNA"/>
</dbReference>
<comment type="caution">
    <text evidence="7">The sequence shown here is derived from an EMBL/GenBank/DDBJ whole genome shotgun (WGS) entry which is preliminary data.</text>
</comment>
<keyword evidence="3 5" id="KW-1133">Transmembrane helix</keyword>
<evidence type="ECO:0000256" key="5">
    <source>
        <dbReference type="SAM" id="Phobius"/>
    </source>
</evidence>
<keyword evidence="4 5" id="KW-0472">Membrane</keyword>
<dbReference type="Pfam" id="PF18955">
    <property type="entry name" value="DUF5698"/>
    <property type="match status" value="1"/>
</dbReference>
<dbReference type="AlphaFoldDB" id="A0A9J6NZ40"/>
<keyword evidence="8" id="KW-1185">Reference proteome</keyword>
<evidence type="ECO:0000256" key="2">
    <source>
        <dbReference type="ARBA" id="ARBA00022692"/>
    </source>
</evidence>
<dbReference type="InterPro" id="IPR044035">
    <property type="entry name" value="DUF5698"/>
</dbReference>
<protein>
    <recommendedName>
        <fullName evidence="6">DUF5698 domain-containing protein</fullName>
    </recommendedName>
</protein>
<keyword evidence="1" id="KW-1003">Cell membrane</keyword>
<gene>
    <name evidence="7" type="ORF">KDK92_05445</name>
</gene>
<dbReference type="InterPro" id="IPR022930">
    <property type="entry name" value="UPF0316"/>
</dbReference>
<dbReference type="PANTHER" id="PTHR40060:SF1">
    <property type="entry name" value="UPF0316 PROTEIN YEBE"/>
    <property type="match status" value="1"/>
</dbReference>
<feature type="domain" description="DUF5698" evidence="6">
    <location>
        <begin position="22"/>
        <end position="77"/>
    </location>
</feature>
<feature type="transmembrane region" description="Helical" evidence="5">
    <location>
        <begin position="6"/>
        <end position="23"/>
    </location>
</feature>
<evidence type="ECO:0000313" key="8">
    <source>
        <dbReference type="Proteomes" id="UP001056429"/>
    </source>
</evidence>
<evidence type="ECO:0000256" key="4">
    <source>
        <dbReference type="ARBA" id="ARBA00023136"/>
    </source>
</evidence>
<proteinExistence type="predicted"/>
<evidence type="ECO:0000313" key="7">
    <source>
        <dbReference type="EMBL" id="MCM1989177.1"/>
    </source>
</evidence>
<keyword evidence="2 5" id="KW-0812">Transmembrane</keyword>
<evidence type="ECO:0000256" key="3">
    <source>
        <dbReference type="ARBA" id="ARBA00022989"/>
    </source>
</evidence>
<evidence type="ECO:0000259" key="6">
    <source>
        <dbReference type="Pfam" id="PF18955"/>
    </source>
</evidence>
<reference evidence="7" key="1">
    <citation type="journal article" date="2021" name="mSystems">
        <title>Bacteria and Archaea Synergistically Convert Glycine Betaine to Biogenic Methane in the Formosa Cold Seep of the South China Sea.</title>
        <authorList>
            <person name="Li L."/>
            <person name="Zhang W."/>
            <person name="Zhang S."/>
            <person name="Song L."/>
            <person name="Sun Q."/>
            <person name="Zhang H."/>
            <person name="Xiang H."/>
            <person name="Dong X."/>
        </authorList>
    </citation>
    <scope>NUCLEOTIDE SEQUENCE</scope>
    <source>
        <strain evidence="7">ZWT</strain>
    </source>
</reference>
<dbReference type="PANTHER" id="PTHR40060">
    <property type="entry name" value="UPF0316 PROTEIN YEBE"/>
    <property type="match status" value="1"/>
</dbReference>
<reference evidence="7" key="2">
    <citation type="submission" date="2021-04" db="EMBL/GenBank/DDBJ databases">
        <authorList>
            <person name="Dong X."/>
        </authorList>
    </citation>
    <scope>NUCLEOTIDE SEQUENCE</scope>
    <source>
        <strain evidence="7">ZWT</strain>
    </source>
</reference>
<accession>A0A9J6NZ40</accession>
<name>A0A9J6NZ40_9CLOT</name>